<evidence type="ECO:0000256" key="1">
    <source>
        <dbReference type="SAM" id="Phobius"/>
    </source>
</evidence>
<dbReference type="Proteomes" id="UP001140453">
    <property type="component" value="Unassembled WGS sequence"/>
</dbReference>
<gene>
    <name evidence="2" type="ORF">N0V93_007078</name>
</gene>
<keyword evidence="1" id="KW-0472">Membrane</keyword>
<evidence type="ECO:0000313" key="2">
    <source>
        <dbReference type="EMBL" id="KAJ4389607.1"/>
    </source>
</evidence>
<dbReference type="EMBL" id="JAPEVB010000004">
    <property type="protein sequence ID" value="KAJ4389607.1"/>
    <property type="molecule type" value="Genomic_DNA"/>
</dbReference>
<evidence type="ECO:0000313" key="3">
    <source>
        <dbReference type="Proteomes" id="UP001140453"/>
    </source>
</evidence>
<reference evidence="2" key="1">
    <citation type="submission" date="2022-10" db="EMBL/GenBank/DDBJ databases">
        <title>Tapping the CABI collections for fungal endophytes: first genome assemblies for Collariella, Neodidymelliopsis, Ascochyta clinopodiicola, Didymella pomorum, Didymosphaeria variabile, Neocosmospora piperis and Neocucurbitaria cava.</title>
        <authorList>
            <person name="Hill R."/>
        </authorList>
    </citation>
    <scope>NUCLEOTIDE SEQUENCE</scope>
    <source>
        <strain evidence="2">IMI 355082</strain>
    </source>
</reference>
<comment type="caution">
    <text evidence="2">The sequence shown here is derived from an EMBL/GenBank/DDBJ whole genome shotgun (WGS) entry which is preliminary data.</text>
</comment>
<sequence length="155" mass="16422">MSLADLPATDRLRVGASIWGTTIESDADGVGWSKARGLLWVELNQEKLVMVTGTGVLQPAGIVTEALDTEEDVDVRETEVVAWIATAVVFVEEVDSLEADVLVGKVPGAVVFVVLLTVDLLEAVIVVFVDSAVVLAVLLALALELVDTDVIQPRS</sequence>
<name>A0A9W8YPE5_9PEZI</name>
<keyword evidence="1" id="KW-1133">Transmembrane helix</keyword>
<organism evidence="2 3">
    <name type="scientific">Gnomoniopsis smithogilvyi</name>
    <dbReference type="NCBI Taxonomy" id="1191159"/>
    <lineage>
        <taxon>Eukaryota</taxon>
        <taxon>Fungi</taxon>
        <taxon>Dikarya</taxon>
        <taxon>Ascomycota</taxon>
        <taxon>Pezizomycotina</taxon>
        <taxon>Sordariomycetes</taxon>
        <taxon>Sordariomycetidae</taxon>
        <taxon>Diaporthales</taxon>
        <taxon>Gnomoniaceae</taxon>
        <taxon>Gnomoniopsis</taxon>
    </lineage>
</organism>
<accession>A0A9W8YPE5</accession>
<dbReference type="AlphaFoldDB" id="A0A9W8YPE5"/>
<feature type="transmembrane region" description="Helical" evidence="1">
    <location>
        <begin position="123"/>
        <end position="146"/>
    </location>
</feature>
<protein>
    <submittedName>
        <fullName evidence="2">Uncharacterized protein</fullName>
    </submittedName>
</protein>
<keyword evidence="1" id="KW-0812">Transmembrane</keyword>
<keyword evidence="3" id="KW-1185">Reference proteome</keyword>
<proteinExistence type="predicted"/>